<dbReference type="SMART" id="SM00947">
    <property type="entry name" value="Pro_CA"/>
    <property type="match status" value="1"/>
</dbReference>
<dbReference type="Gene3D" id="3.40.1050.10">
    <property type="entry name" value="Carbonic anhydrase"/>
    <property type="match status" value="1"/>
</dbReference>
<feature type="binding site" evidence="7">
    <location>
        <position position="108"/>
    </location>
    <ligand>
        <name>Zn(2+)</name>
        <dbReference type="ChEBI" id="CHEBI:29105"/>
    </ligand>
</feature>
<comment type="caution">
    <text evidence="9">The sequence shown here is derived from an EMBL/GenBank/DDBJ whole genome shotgun (WGS) entry which is preliminary data.</text>
</comment>
<protein>
    <recommendedName>
        <fullName evidence="2 8">Carbonic anhydrase</fullName>
        <ecNumber evidence="2 8">4.2.1.1</ecNumber>
    </recommendedName>
    <alternativeName>
        <fullName evidence="8">Carbonate dehydratase</fullName>
    </alternativeName>
</protein>
<evidence type="ECO:0000256" key="8">
    <source>
        <dbReference type="RuleBase" id="RU003956"/>
    </source>
</evidence>
<comment type="function">
    <text evidence="8">Reversible hydration of carbon dioxide.</text>
</comment>
<comment type="cofactor">
    <cofactor evidence="7">
        <name>Zn(2+)</name>
        <dbReference type="ChEBI" id="CHEBI:29105"/>
    </cofactor>
    <text evidence="7">Binds 1 zinc ion per subunit.</text>
</comment>
<proteinExistence type="inferred from homology"/>
<dbReference type="EMBL" id="CAXITT010000809">
    <property type="protein sequence ID" value="CAL1546440.1"/>
    <property type="molecule type" value="Genomic_DNA"/>
</dbReference>
<gene>
    <name evidence="9" type="ORF">GSLYS_00019817001</name>
</gene>
<organism evidence="9 10">
    <name type="scientific">Lymnaea stagnalis</name>
    <name type="common">Great pond snail</name>
    <name type="synonym">Helix stagnalis</name>
    <dbReference type="NCBI Taxonomy" id="6523"/>
    <lineage>
        <taxon>Eukaryota</taxon>
        <taxon>Metazoa</taxon>
        <taxon>Spiralia</taxon>
        <taxon>Lophotrochozoa</taxon>
        <taxon>Mollusca</taxon>
        <taxon>Gastropoda</taxon>
        <taxon>Heterobranchia</taxon>
        <taxon>Euthyneura</taxon>
        <taxon>Panpulmonata</taxon>
        <taxon>Hygrophila</taxon>
        <taxon>Lymnaeoidea</taxon>
        <taxon>Lymnaeidae</taxon>
        <taxon>Lymnaea</taxon>
    </lineage>
</organism>
<dbReference type="EC" id="4.2.1.1" evidence="2 8"/>
<evidence type="ECO:0000256" key="7">
    <source>
        <dbReference type="PIRSR" id="PIRSR601765-1"/>
    </source>
</evidence>
<evidence type="ECO:0000256" key="5">
    <source>
        <dbReference type="ARBA" id="ARBA00023239"/>
    </source>
</evidence>
<evidence type="ECO:0000256" key="6">
    <source>
        <dbReference type="ARBA" id="ARBA00048348"/>
    </source>
</evidence>
<keyword evidence="4 7" id="KW-0862">Zinc</keyword>
<dbReference type="AlphaFoldDB" id="A0AAV2II04"/>
<dbReference type="GO" id="GO:0008270">
    <property type="term" value="F:zinc ion binding"/>
    <property type="evidence" value="ECO:0007669"/>
    <property type="project" value="UniProtKB-UniRule"/>
</dbReference>
<evidence type="ECO:0000256" key="3">
    <source>
        <dbReference type="ARBA" id="ARBA00022723"/>
    </source>
</evidence>
<dbReference type="Proteomes" id="UP001497497">
    <property type="component" value="Unassembled WGS sequence"/>
</dbReference>
<comment type="catalytic activity">
    <reaction evidence="6 8">
        <text>hydrogencarbonate + H(+) = CO2 + H2O</text>
        <dbReference type="Rhea" id="RHEA:10748"/>
        <dbReference type="ChEBI" id="CHEBI:15377"/>
        <dbReference type="ChEBI" id="CHEBI:15378"/>
        <dbReference type="ChEBI" id="CHEBI:16526"/>
        <dbReference type="ChEBI" id="CHEBI:17544"/>
        <dbReference type="EC" id="4.2.1.1"/>
    </reaction>
</comment>
<reference evidence="9 10" key="1">
    <citation type="submission" date="2024-04" db="EMBL/GenBank/DDBJ databases">
        <authorList>
            <consortium name="Genoscope - CEA"/>
            <person name="William W."/>
        </authorList>
    </citation>
    <scope>NUCLEOTIDE SEQUENCE [LARGE SCALE GENOMIC DNA]</scope>
</reference>
<dbReference type="GO" id="GO:0004089">
    <property type="term" value="F:carbonate dehydratase activity"/>
    <property type="evidence" value="ECO:0007669"/>
    <property type="project" value="UniProtKB-UniRule"/>
</dbReference>
<keyword evidence="5 8" id="KW-0456">Lyase</keyword>
<dbReference type="InterPro" id="IPR036874">
    <property type="entry name" value="Carbonic_anhydrase_sf"/>
</dbReference>
<feature type="binding site" evidence="7">
    <location>
        <position position="42"/>
    </location>
    <ligand>
        <name>Zn(2+)</name>
        <dbReference type="ChEBI" id="CHEBI:29105"/>
    </ligand>
</feature>
<feature type="binding site" evidence="7">
    <location>
        <position position="105"/>
    </location>
    <ligand>
        <name>Zn(2+)</name>
        <dbReference type="ChEBI" id="CHEBI:29105"/>
    </ligand>
</feature>
<name>A0AAV2II04_LYMST</name>
<comment type="similarity">
    <text evidence="1 8">Belongs to the beta-class carbonic anhydrase family.</text>
</comment>
<accession>A0AAV2II04</accession>
<dbReference type="PANTHER" id="PTHR11002">
    <property type="entry name" value="CARBONIC ANHYDRASE"/>
    <property type="match status" value="1"/>
</dbReference>
<dbReference type="SUPFAM" id="SSF53056">
    <property type="entry name" value="beta-carbonic anhydrase, cab"/>
    <property type="match status" value="1"/>
</dbReference>
<evidence type="ECO:0000256" key="4">
    <source>
        <dbReference type="ARBA" id="ARBA00022833"/>
    </source>
</evidence>
<dbReference type="Pfam" id="PF00484">
    <property type="entry name" value="Pro_CA"/>
    <property type="match status" value="1"/>
</dbReference>
<evidence type="ECO:0000256" key="2">
    <source>
        <dbReference type="ARBA" id="ARBA00012925"/>
    </source>
</evidence>
<keyword evidence="3 7" id="KW-0479">Metal-binding</keyword>
<feature type="binding site" evidence="7">
    <location>
        <position position="44"/>
    </location>
    <ligand>
        <name>Zn(2+)</name>
        <dbReference type="ChEBI" id="CHEBI:29105"/>
    </ligand>
</feature>
<evidence type="ECO:0000313" key="9">
    <source>
        <dbReference type="EMBL" id="CAL1546440.1"/>
    </source>
</evidence>
<dbReference type="PANTHER" id="PTHR11002:SF76">
    <property type="entry name" value="CARBONIC ANHYDRASE"/>
    <property type="match status" value="1"/>
</dbReference>
<sequence length="270" mass="30527">MNKILRGVIKYNKNVADRVKFVSDMEKVTKQLVQPKSVFVSCMDCRVLPSKFVSSKIGEIYFLRNAGNMVPHYDAYIAGSISSEGGGLELGCITNKIRNVVVCGHSDCKAAYALFDIRNKCDHTHYLHNSPLRTWVALHGVRTVDKFSQLYPDNVEHPEVFDSTEPMVFPVNLGGQDIDAIIDPENKFCIQDKFSQLHCLEQASHVKTYPMLREHLISGDLHIHAMWFDVYTGNVYMFSPSRRTFILVDDNSIETLLQDAAEYGTQAADD</sequence>
<evidence type="ECO:0000313" key="10">
    <source>
        <dbReference type="Proteomes" id="UP001497497"/>
    </source>
</evidence>
<evidence type="ECO:0000256" key="1">
    <source>
        <dbReference type="ARBA" id="ARBA00006217"/>
    </source>
</evidence>
<dbReference type="InterPro" id="IPR001765">
    <property type="entry name" value="Carbonic_anhydrase"/>
</dbReference>
<keyword evidence="10" id="KW-1185">Reference proteome</keyword>